<comment type="caution">
    <text evidence="4">The sequence shown here is derived from an EMBL/GenBank/DDBJ whole genome shotgun (WGS) entry which is preliminary data.</text>
</comment>
<dbReference type="SUPFAM" id="SSF90112">
    <property type="entry name" value="Neurotransmitter-gated ion-channel transmembrane pore"/>
    <property type="match status" value="1"/>
</dbReference>
<feature type="domain" description="Neurotransmitter-gated ion-channel transmembrane" evidence="3">
    <location>
        <begin position="69"/>
        <end position="139"/>
    </location>
</feature>
<dbReference type="InterPro" id="IPR036719">
    <property type="entry name" value="Neuro-gated_channel_TM_sf"/>
</dbReference>
<dbReference type="Pfam" id="PF02932">
    <property type="entry name" value="Neur_chan_memb"/>
    <property type="match status" value="1"/>
</dbReference>
<evidence type="ECO:0000313" key="4">
    <source>
        <dbReference type="EMBL" id="CAF2146591.1"/>
    </source>
</evidence>
<dbReference type="InterPro" id="IPR038050">
    <property type="entry name" value="Neuro_actylchol_rec"/>
</dbReference>
<keyword evidence="2" id="KW-0472">Membrane</keyword>
<gene>
    <name evidence="5" type="ORF">OVN521_LOCUS14043</name>
    <name evidence="6" type="ORF">UXM345_LOCUS19513</name>
    <name evidence="4" type="ORF">WKI299_LOCUS29432</name>
</gene>
<dbReference type="SUPFAM" id="SSF63712">
    <property type="entry name" value="Nicotinic receptor ligand binding domain-like"/>
    <property type="match status" value="1"/>
</dbReference>
<dbReference type="GO" id="GO:0005230">
    <property type="term" value="F:extracellular ligand-gated monoatomic ion channel activity"/>
    <property type="evidence" value="ECO:0007669"/>
    <property type="project" value="InterPro"/>
</dbReference>
<reference evidence="4" key="1">
    <citation type="submission" date="2021-02" db="EMBL/GenBank/DDBJ databases">
        <authorList>
            <person name="Nowell W R."/>
        </authorList>
    </citation>
    <scope>NUCLEOTIDE SEQUENCE</scope>
</reference>
<evidence type="ECO:0000313" key="8">
    <source>
        <dbReference type="Proteomes" id="UP000663866"/>
    </source>
</evidence>
<evidence type="ECO:0000313" key="7">
    <source>
        <dbReference type="Proteomes" id="UP000663856"/>
    </source>
</evidence>
<dbReference type="CDD" id="cd19051">
    <property type="entry name" value="LGIC_TM_cation"/>
    <property type="match status" value="1"/>
</dbReference>
<evidence type="ECO:0000313" key="5">
    <source>
        <dbReference type="EMBL" id="CAF3983007.1"/>
    </source>
</evidence>
<keyword evidence="2" id="KW-0812">Transmembrane</keyword>
<feature type="transmembrane region" description="Helical" evidence="2">
    <location>
        <begin position="124"/>
        <end position="143"/>
    </location>
</feature>
<dbReference type="PANTHER" id="PTHR18945">
    <property type="entry name" value="NEUROTRANSMITTER GATED ION CHANNEL"/>
    <property type="match status" value="1"/>
</dbReference>
<dbReference type="Gene3D" id="2.70.170.10">
    <property type="entry name" value="Neurotransmitter-gated ion-channel ligand-binding domain"/>
    <property type="match status" value="1"/>
</dbReference>
<proteinExistence type="predicted"/>
<dbReference type="GO" id="GO:0016020">
    <property type="term" value="C:membrane"/>
    <property type="evidence" value="ECO:0007669"/>
    <property type="project" value="UniProtKB-SubCell"/>
</dbReference>
<dbReference type="Proteomes" id="UP000663866">
    <property type="component" value="Unassembled WGS sequence"/>
</dbReference>
<keyword evidence="2" id="KW-1133">Transmembrane helix</keyword>
<accession>A0A816XG95</accession>
<comment type="subcellular location">
    <subcellularLocation>
        <location evidence="1">Membrane</location>
        <topology evidence="1">Multi-pass membrane protein</topology>
    </subcellularLocation>
</comment>
<evidence type="ECO:0000256" key="2">
    <source>
        <dbReference type="SAM" id="Phobius"/>
    </source>
</evidence>
<keyword evidence="8" id="KW-1185">Reference proteome</keyword>
<dbReference type="Proteomes" id="UP000663842">
    <property type="component" value="Unassembled WGS sequence"/>
</dbReference>
<evidence type="ECO:0000259" key="3">
    <source>
        <dbReference type="Pfam" id="PF02932"/>
    </source>
</evidence>
<dbReference type="EMBL" id="CAJNRF010013189">
    <property type="protein sequence ID" value="CAF2146591.1"/>
    <property type="molecule type" value="Genomic_DNA"/>
</dbReference>
<dbReference type="AlphaFoldDB" id="A0A816XG95"/>
<dbReference type="EMBL" id="CAJOBF010002783">
    <property type="protein sequence ID" value="CAF4055749.1"/>
    <property type="molecule type" value="Genomic_DNA"/>
</dbReference>
<dbReference type="InterPro" id="IPR036734">
    <property type="entry name" value="Neur_chan_lig-bd_sf"/>
</dbReference>
<feature type="transmembrane region" description="Helical" evidence="2">
    <location>
        <begin position="94"/>
        <end position="112"/>
    </location>
</feature>
<name>A0A816XG95_9BILA</name>
<evidence type="ECO:0000313" key="6">
    <source>
        <dbReference type="EMBL" id="CAF4055749.1"/>
    </source>
</evidence>
<dbReference type="GO" id="GO:0004888">
    <property type="term" value="F:transmembrane signaling receptor activity"/>
    <property type="evidence" value="ECO:0007669"/>
    <property type="project" value="InterPro"/>
</dbReference>
<dbReference type="InterPro" id="IPR006029">
    <property type="entry name" value="Neurotrans-gated_channel_TM"/>
</dbReference>
<feature type="transmembrane region" description="Helical" evidence="2">
    <location>
        <begin position="63"/>
        <end position="88"/>
    </location>
</feature>
<evidence type="ECO:0000256" key="1">
    <source>
        <dbReference type="ARBA" id="ARBA00004141"/>
    </source>
</evidence>
<protein>
    <recommendedName>
        <fullName evidence="3">Neurotransmitter-gated ion-channel transmembrane domain-containing protein</fullName>
    </recommendedName>
</protein>
<dbReference type="Proteomes" id="UP000663856">
    <property type="component" value="Unassembled WGS sequence"/>
</dbReference>
<dbReference type="EMBL" id="CAJOBG010002095">
    <property type="protein sequence ID" value="CAF3983007.1"/>
    <property type="molecule type" value="Genomic_DNA"/>
</dbReference>
<organism evidence="4 7">
    <name type="scientific">Rotaria magnacalcarata</name>
    <dbReference type="NCBI Taxonomy" id="392030"/>
    <lineage>
        <taxon>Eukaryota</taxon>
        <taxon>Metazoa</taxon>
        <taxon>Spiralia</taxon>
        <taxon>Gnathifera</taxon>
        <taxon>Rotifera</taxon>
        <taxon>Eurotatoria</taxon>
        <taxon>Bdelloidea</taxon>
        <taxon>Philodinida</taxon>
        <taxon>Philodinidae</taxon>
        <taxon>Rotaria</taxon>
    </lineage>
</organism>
<dbReference type="InterPro" id="IPR006201">
    <property type="entry name" value="Neur_channel"/>
</dbReference>
<sequence length="211" mass="23989">MSSFISGVNLTAESSQCQIDAYIKSAEWDLEDFSAVNNGAKYDCCQIVYPYVLYTIRIRRRSLYYLTNIVVPCFVVSCMAILGFLLAADSGEKLILQITILLNIVMFSLLMSEIMPSNSTAIPIITIYFMRVMIMSAISAWFLCMKRPNYDSTWRGIRSQWARHTEKPNNTNGSIGSHHARIPSESLLSNRFELLPNNTINENRQPLPILE</sequence>
<dbReference type="Gene3D" id="1.20.58.390">
    <property type="entry name" value="Neurotransmitter-gated ion-channel transmembrane domain"/>
    <property type="match status" value="1"/>
</dbReference>